<protein>
    <recommendedName>
        <fullName evidence="5">Lipoprotein</fullName>
    </recommendedName>
</protein>
<feature type="signal peptide" evidence="2">
    <location>
        <begin position="1"/>
        <end position="25"/>
    </location>
</feature>
<name>A0ABN1IHB8_9GAMM</name>
<keyword evidence="2" id="KW-0732">Signal</keyword>
<dbReference type="PROSITE" id="PS51257">
    <property type="entry name" value="PROKAR_LIPOPROTEIN"/>
    <property type="match status" value="1"/>
</dbReference>
<comment type="caution">
    <text evidence="3">The sequence shown here is derived from an EMBL/GenBank/DDBJ whole genome shotgun (WGS) entry which is preliminary data.</text>
</comment>
<evidence type="ECO:0000313" key="4">
    <source>
        <dbReference type="Proteomes" id="UP001501523"/>
    </source>
</evidence>
<dbReference type="Gene3D" id="2.60.40.10">
    <property type="entry name" value="Immunoglobulins"/>
    <property type="match status" value="1"/>
</dbReference>
<dbReference type="EMBL" id="BAAAEU010000006">
    <property type="protein sequence ID" value="GAA0712879.1"/>
    <property type="molecule type" value="Genomic_DNA"/>
</dbReference>
<keyword evidence="4" id="KW-1185">Reference proteome</keyword>
<evidence type="ECO:0000256" key="1">
    <source>
        <dbReference type="SAM" id="MobiDB-lite"/>
    </source>
</evidence>
<organism evidence="3 4">
    <name type="scientific">Dokdonella soli</name>
    <dbReference type="NCBI Taxonomy" id="529810"/>
    <lineage>
        <taxon>Bacteria</taxon>
        <taxon>Pseudomonadati</taxon>
        <taxon>Pseudomonadota</taxon>
        <taxon>Gammaproteobacteria</taxon>
        <taxon>Lysobacterales</taxon>
        <taxon>Rhodanobacteraceae</taxon>
        <taxon>Dokdonella</taxon>
    </lineage>
</organism>
<dbReference type="Proteomes" id="UP001501523">
    <property type="component" value="Unassembled WGS sequence"/>
</dbReference>
<feature type="compositionally biased region" description="Polar residues" evidence="1">
    <location>
        <begin position="166"/>
        <end position="175"/>
    </location>
</feature>
<evidence type="ECO:0008006" key="5">
    <source>
        <dbReference type="Google" id="ProtNLM"/>
    </source>
</evidence>
<dbReference type="InterPro" id="IPR013783">
    <property type="entry name" value="Ig-like_fold"/>
</dbReference>
<gene>
    <name evidence="3" type="ORF">GCM10009105_15890</name>
</gene>
<evidence type="ECO:0000256" key="2">
    <source>
        <dbReference type="SAM" id="SignalP"/>
    </source>
</evidence>
<reference evidence="3 4" key="1">
    <citation type="journal article" date="2019" name="Int. J. Syst. Evol. Microbiol.">
        <title>The Global Catalogue of Microorganisms (GCM) 10K type strain sequencing project: providing services to taxonomists for standard genome sequencing and annotation.</title>
        <authorList>
            <consortium name="The Broad Institute Genomics Platform"/>
            <consortium name="The Broad Institute Genome Sequencing Center for Infectious Disease"/>
            <person name="Wu L."/>
            <person name="Ma J."/>
        </authorList>
    </citation>
    <scope>NUCLEOTIDE SEQUENCE [LARGE SCALE GENOMIC DNA]</scope>
    <source>
        <strain evidence="3 4">JCM 15421</strain>
    </source>
</reference>
<feature type="region of interest" description="Disordered" evidence="1">
    <location>
        <begin position="161"/>
        <end position="183"/>
    </location>
</feature>
<proteinExistence type="predicted"/>
<dbReference type="RefSeq" id="WP_343789147.1">
    <property type="nucleotide sequence ID" value="NZ_BAAAEU010000006.1"/>
</dbReference>
<sequence>MRQIALTTLIAAALCACSPSTPESSAPAPTATPAPVQPPQASETPKQTEAAAPAKEIPEGACGDQGKLPPEQRVANTARWTTASEQDNFGFDVYRGDSEKGEFTKLTKEPILGAGTSDETHKYEYRDDAIDPCRGYWYYVEGITTSGAREKFTPTFLAPAKRRAVGSTSSATTTPEPGVPAKE</sequence>
<feature type="region of interest" description="Disordered" evidence="1">
    <location>
        <begin position="18"/>
        <end position="90"/>
    </location>
</feature>
<feature type="compositionally biased region" description="Polar residues" evidence="1">
    <location>
        <begin position="74"/>
        <end position="87"/>
    </location>
</feature>
<accession>A0ABN1IHB8</accession>
<feature type="compositionally biased region" description="Low complexity" evidence="1">
    <location>
        <begin position="18"/>
        <end position="29"/>
    </location>
</feature>
<evidence type="ECO:0000313" key="3">
    <source>
        <dbReference type="EMBL" id="GAA0712879.1"/>
    </source>
</evidence>
<feature type="chain" id="PRO_5046418782" description="Lipoprotein" evidence="2">
    <location>
        <begin position="26"/>
        <end position="183"/>
    </location>
</feature>